<comment type="caution">
    <text evidence="1">The sequence shown here is derived from an EMBL/GenBank/DDBJ whole genome shotgun (WGS) entry which is preliminary data.</text>
</comment>
<reference evidence="1 2" key="1">
    <citation type="submission" date="2015-01" db="EMBL/GenBank/DDBJ databases">
        <title>Evolution of Trichinella species and genotypes.</title>
        <authorList>
            <person name="Korhonen P.K."/>
            <person name="Edoardo P."/>
            <person name="Giuseppe L.R."/>
            <person name="Gasser R.B."/>
        </authorList>
    </citation>
    <scope>NUCLEOTIDE SEQUENCE [LARGE SCALE GENOMIC DNA]</scope>
    <source>
        <strain evidence="1">ISS588</strain>
    </source>
</reference>
<organism evidence="1 2">
    <name type="scientific">Trichinella pseudospiralis</name>
    <name type="common">Parasitic roundworm</name>
    <dbReference type="NCBI Taxonomy" id="6337"/>
    <lineage>
        <taxon>Eukaryota</taxon>
        <taxon>Metazoa</taxon>
        <taxon>Ecdysozoa</taxon>
        <taxon>Nematoda</taxon>
        <taxon>Enoplea</taxon>
        <taxon>Dorylaimia</taxon>
        <taxon>Trichinellida</taxon>
        <taxon>Trichinellidae</taxon>
        <taxon>Trichinella</taxon>
    </lineage>
</organism>
<name>A0A0V1GHC3_TRIPS</name>
<sequence length="47" mass="5252">MVKELLLNSNEKRKAEVMLFVLNDSSDIVTILIIGILHHFTAGDVIT</sequence>
<proteinExistence type="predicted"/>
<feature type="non-terminal residue" evidence="1">
    <location>
        <position position="47"/>
    </location>
</feature>
<keyword evidence="2" id="KW-1185">Reference proteome</keyword>
<dbReference type="Proteomes" id="UP000054805">
    <property type="component" value="Unassembled WGS sequence"/>
</dbReference>
<accession>A0A0V1GHC3</accession>
<gene>
    <name evidence="1" type="ORF">T4B_8345</name>
</gene>
<dbReference type="EMBL" id="JYDS01002283">
    <property type="protein sequence ID" value="KRY97614.1"/>
    <property type="molecule type" value="Genomic_DNA"/>
</dbReference>
<evidence type="ECO:0000313" key="2">
    <source>
        <dbReference type="Proteomes" id="UP000054805"/>
    </source>
</evidence>
<dbReference type="AlphaFoldDB" id="A0A0V1GHC3"/>
<evidence type="ECO:0000313" key="1">
    <source>
        <dbReference type="EMBL" id="KRY97614.1"/>
    </source>
</evidence>
<protein>
    <submittedName>
        <fullName evidence="1">Uncharacterized protein</fullName>
    </submittedName>
</protein>